<organism evidence="7 8">
    <name type="scientific">Alcanivorax quisquiliarum</name>
    <dbReference type="NCBI Taxonomy" id="2933565"/>
    <lineage>
        <taxon>Bacteria</taxon>
        <taxon>Pseudomonadati</taxon>
        <taxon>Pseudomonadota</taxon>
        <taxon>Gammaproteobacteria</taxon>
        <taxon>Oceanospirillales</taxon>
        <taxon>Alcanivoracaceae</taxon>
        <taxon>Alcanivorax</taxon>
    </lineage>
</organism>
<keyword evidence="3 5" id="KW-1133">Transmembrane helix</keyword>
<reference evidence="7" key="1">
    <citation type="submission" date="2022-04" db="EMBL/GenBank/DDBJ databases">
        <title>Alcanivorax sp. CY1518 draft genome sequence.</title>
        <authorList>
            <person name="Zhao G."/>
            <person name="An M."/>
        </authorList>
    </citation>
    <scope>NUCLEOTIDE SEQUENCE</scope>
    <source>
        <strain evidence="7">CY1518</strain>
    </source>
</reference>
<protein>
    <submittedName>
        <fullName evidence="7">Calcium/sodium antiporter</fullName>
    </submittedName>
</protein>
<feature type="transmembrane region" description="Helical" evidence="5">
    <location>
        <begin position="170"/>
        <end position="192"/>
    </location>
</feature>
<evidence type="ECO:0000256" key="2">
    <source>
        <dbReference type="ARBA" id="ARBA00022692"/>
    </source>
</evidence>
<keyword evidence="4 5" id="KW-0472">Membrane</keyword>
<dbReference type="InterPro" id="IPR044880">
    <property type="entry name" value="NCX_ion-bd_dom_sf"/>
</dbReference>
<feature type="transmembrane region" description="Helical" evidence="5">
    <location>
        <begin position="239"/>
        <end position="261"/>
    </location>
</feature>
<dbReference type="Gene3D" id="6.10.280.80">
    <property type="entry name" value="NCX, peripheral helical region"/>
    <property type="match status" value="1"/>
</dbReference>
<feature type="transmembrane region" description="Helical" evidence="5">
    <location>
        <begin position="327"/>
        <end position="348"/>
    </location>
</feature>
<evidence type="ECO:0000256" key="4">
    <source>
        <dbReference type="ARBA" id="ARBA00023136"/>
    </source>
</evidence>
<evidence type="ECO:0000313" key="8">
    <source>
        <dbReference type="Proteomes" id="UP001165524"/>
    </source>
</evidence>
<evidence type="ECO:0000313" key="7">
    <source>
        <dbReference type="EMBL" id="MCK0537315.1"/>
    </source>
</evidence>
<dbReference type="Pfam" id="PF01699">
    <property type="entry name" value="Na_Ca_ex"/>
    <property type="match status" value="2"/>
</dbReference>
<dbReference type="RefSeq" id="WP_246950481.1">
    <property type="nucleotide sequence ID" value="NZ_JALKII010000003.1"/>
</dbReference>
<dbReference type="PANTHER" id="PTHR10846">
    <property type="entry name" value="SODIUM/POTASSIUM/CALCIUM EXCHANGER"/>
    <property type="match status" value="1"/>
</dbReference>
<feature type="transmembrane region" description="Helical" evidence="5">
    <location>
        <begin position="107"/>
        <end position="125"/>
    </location>
</feature>
<feature type="transmembrane region" description="Helical" evidence="5">
    <location>
        <begin position="267"/>
        <end position="288"/>
    </location>
</feature>
<dbReference type="InterPro" id="IPR004481">
    <property type="entry name" value="K/Na/Ca-exchanger"/>
</dbReference>
<comment type="caution">
    <text evidence="7">The sequence shown here is derived from an EMBL/GenBank/DDBJ whole genome shotgun (WGS) entry which is preliminary data.</text>
</comment>
<dbReference type="Proteomes" id="UP001165524">
    <property type="component" value="Unassembled WGS sequence"/>
</dbReference>
<dbReference type="NCBIfam" id="TIGR00367">
    <property type="entry name" value="calcium/sodium antiporter"/>
    <property type="match status" value="1"/>
</dbReference>
<feature type="domain" description="Sodium/calcium exchanger membrane region" evidence="6">
    <location>
        <begin position="5"/>
        <end position="145"/>
    </location>
</feature>
<feature type="domain" description="Sodium/calcium exchanger membrane region" evidence="6">
    <location>
        <begin position="169"/>
        <end position="312"/>
    </location>
</feature>
<evidence type="ECO:0000256" key="3">
    <source>
        <dbReference type="ARBA" id="ARBA00022989"/>
    </source>
</evidence>
<feature type="transmembrane region" description="Helical" evidence="5">
    <location>
        <begin position="79"/>
        <end position="98"/>
    </location>
</feature>
<dbReference type="EMBL" id="JALKII010000003">
    <property type="protein sequence ID" value="MCK0537315.1"/>
    <property type="molecule type" value="Genomic_DNA"/>
</dbReference>
<sequence length="358" mass="37200">MTLTLLSLLGGLALLILGGEWLVAGASRLATRFGIAPLVVGLTVVAFGTSAPEIMVTASAAWEGGPAGNLALGNVVGSSIFNVLVILGVCAVVAPLVVQRSMLRRELPLMVFVSALTLWLGRDGLYSRGEGALLFAILLLYLYALVQQVRRGTQKSDRPPASSDHVGWSLVRVLAGLACLVFGARWLVFGAVEIAELIGLSETVIGLTIVAAGTSLPEVAASVMATVRGERDIAVGNIVGSNIFNLCAALAVAAIVAPAGVAAPASIRAFDGPVMLAVALLCVPLFLSGQRIGRWEGAMLLGYYVAYVTYLVLVATQSAALAWYSPLMLYGAVPVTALVVLANLARAVTQRRQLAHKS</sequence>
<accession>A0ABT0E6C0</accession>
<dbReference type="InterPro" id="IPR004837">
    <property type="entry name" value="NaCa_Exmemb"/>
</dbReference>
<evidence type="ECO:0000259" key="6">
    <source>
        <dbReference type="Pfam" id="PF01699"/>
    </source>
</evidence>
<proteinExistence type="predicted"/>
<dbReference type="PANTHER" id="PTHR10846:SF8">
    <property type="entry name" value="INNER MEMBRANE PROTEIN YRBG"/>
    <property type="match status" value="1"/>
</dbReference>
<keyword evidence="2 5" id="KW-0812">Transmembrane</keyword>
<keyword evidence="8" id="KW-1185">Reference proteome</keyword>
<name>A0ABT0E6C0_9GAMM</name>
<gene>
    <name evidence="7" type="ORF">MU846_06280</name>
</gene>
<evidence type="ECO:0000256" key="5">
    <source>
        <dbReference type="SAM" id="Phobius"/>
    </source>
</evidence>
<comment type="subcellular location">
    <subcellularLocation>
        <location evidence="1">Membrane</location>
        <topology evidence="1">Multi-pass membrane protein</topology>
    </subcellularLocation>
</comment>
<feature type="transmembrane region" description="Helical" evidence="5">
    <location>
        <begin position="131"/>
        <end position="149"/>
    </location>
</feature>
<feature type="transmembrane region" description="Helical" evidence="5">
    <location>
        <begin position="300"/>
        <end position="321"/>
    </location>
</feature>
<evidence type="ECO:0000256" key="1">
    <source>
        <dbReference type="ARBA" id="ARBA00004141"/>
    </source>
</evidence>
<dbReference type="Gene3D" id="1.20.1420.30">
    <property type="entry name" value="NCX, central ion-binding region"/>
    <property type="match status" value="1"/>
</dbReference>
<feature type="transmembrane region" description="Helical" evidence="5">
    <location>
        <begin position="204"/>
        <end position="227"/>
    </location>
</feature>